<evidence type="ECO:0000256" key="3">
    <source>
        <dbReference type="ARBA" id="ARBA00023002"/>
    </source>
</evidence>
<gene>
    <name evidence="5" type="ORF">AAK873_10555</name>
</gene>
<dbReference type="RefSeq" id="WP_121699985.1">
    <property type="nucleotide sequence ID" value="NZ_JBCLPP010000031.1"/>
</dbReference>
<keyword evidence="2" id="KW-0288">FMN</keyword>
<proteinExistence type="predicted"/>
<organism evidence="5 6">
    <name type="scientific">Heminiphilus faecis</name>
    <dbReference type="NCBI Taxonomy" id="2601703"/>
    <lineage>
        <taxon>Bacteria</taxon>
        <taxon>Pseudomonadati</taxon>
        <taxon>Bacteroidota</taxon>
        <taxon>Bacteroidia</taxon>
        <taxon>Bacteroidales</taxon>
        <taxon>Muribaculaceae</taxon>
        <taxon>Heminiphilus</taxon>
    </lineage>
</organism>
<evidence type="ECO:0000256" key="2">
    <source>
        <dbReference type="ARBA" id="ARBA00022643"/>
    </source>
</evidence>
<evidence type="ECO:0000313" key="5">
    <source>
        <dbReference type="EMBL" id="MEY8246053.1"/>
    </source>
</evidence>
<dbReference type="SUPFAM" id="SSF55469">
    <property type="entry name" value="FMN-dependent nitroreductase-like"/>
    <property type="match status" value="2"/>
</dbReference>
<dbReference type="Proteomes" id="UP001565200">
    <property type="component" value="Unassembled WGS sequence"/>
</dbReference>
<feature type="domain" description="Putative nitroreductase TM1586" evidence="4">
    <location>
        <begin position="7"/>
        <end position="240"/>
    </location>
</feature>
<dbReference type="InterPro" id="IPR050627">
    <property type="entry name" value="Nitroreductase/BluB"/>
</dbReference>
<protein>
    <submittedName>
        <fullName evidence="5">Nitroreductase family protein</fullName>
    </submittedName>
</protein>
<comment type="caution">
    <text evidence="5">The sequence shown here is derived from an EMBL/GenBank/DDBJ whole genome shotgun (WGS) entry which is preliminary data.</text>
</comment>
<accession>A0ABV4CXD6</accession>
<dbReference type="Pfam" id="PF14512">
    <property type="entry name" value="TM1586_NiRdase"/>
    <property type="match status" value="1"/>
</dbReference>
<dbReference type="EMBL" id="JBCLPP010000031">
    <property type="protein sequence ID" value="MEY8246053.1"/>
    <property type="molecule type" value="Genomic_DNA"/>
</dbReference>
<dbReference type="InterPro" id="IPR029478">
    <property type="entry name" value="TM1586_NiRdase"/>
</dbReference>
<dbReference type="Gene3D" id="3.40.109.10">
    <property type="entry name" value="NADH Oxidase"/>
    <property type="match status" value="1"/>
</dbReference>
<evidence type="ECO:0000313" key="6">
    <source>
        <dbReference type="Proteomes" id="UP001565200"/>
    </source>
</evidence>
<reference evidence="5 6" key="1">
    <citation type="submission" date="2024-03" db="EMBL/GenBank/DDBJ databases">
        <title>Mouse gut bacterial collection (mGBC) of GemPharmatech.</title>
        <authorList>
            <person name="He Y."/>
            <person name="Dong L."/>
            <person name="Wu D."/>
            <person name="Gao X."/>
            <person name="Lin Z."/>
        </authorList>
    </citation>
    <scope>NUCLEOTIDE SEQUENCE [LARGE SCALE GENOMIC DNA]</scope>
    <source>
        <strain evidence="5 6">54-13</strain>
    </source>
</reference>
<dbReference type="PANTHER" id="PTHR23026:SF90">
    <property type="entry name" value="IODOTYROSINE DEIODINASE 1"/>
    <property type="match status" value="1"/>
</dbReference>
<dbReference type="Gene3D" id="3.40.109.30">
    <property type="entry name" value="putative nitroreductase (tm1586), domain 2"/>
    <property type="match status" value="1"/>
</dbReference>
<evidence type="ECO:0000256" key="1">
    <source>
        <dbReference type="ARBA" id="ARBA00022630"/>
    </source>
</evidence>
<evidence type="ECO:0000259" key="4">
    <source>
        <dbReference type="Pfam" id="PF14512"/>
    </source>
</evidence>
<dbReference type="PANTHER" id="PTHR23026">
    <property type="entry name" value="NADPH NITROREDUCTASE"/>
    <property type="match status" value="1"/>
</dbReference>
<sequence>MTDIKCLIDAINVRKSVRSYSRRQLEEDIADSVLRFAASLEQPISGCRARVELVHHDGNDADGEKLGTYGVITGCNDYLALIYEESDYADVNAGWFFEEVLLYCTSIGLATCWLGGTFKKSSFLNRITLEPGEVLAAVSPLGYAADKPTLRDRLMRMGVHGNRRIDFDRLFFCGDAEERVNDGNVYRKALENMRKAPSSRNSQPWRAVVDGMTVRFYHIDGASAFMMLDMGIGLAHFTLTCRDEGLLGAMMVEEDVPLHEGWTYLASWQGF</sequence>
<keyword evidence="1" id="KW-0285">Flavoprotein</keyword>
<name>A0ABV4CXD6_9BACT</name>
<dbReference type="InterPro" id="IPR000415">
    <property type="entry name" value="Nitroreductase-like"/>
</dbReference>
<keyword evidence="6" id="KW-1185">Reference proteome</keyword>
<keyword evidence="3" id="KW-0560">Oxidoreductase</keyword>